<dbReference type="InterPro" id="IPR000537">
    <property type="entry name" value="UbiA_prenyltransferase"/>
</dbReference>
<keyword evidence="4 6" id="KW-1133">Transmembrane helix</keyword>
<feature type="transmembrane region" description="Helical" evidence="6">
    <location>
        <begin position="51"/>
        <end position="70"/>
    </location>
</feature>
<reference evidence="8" key="2">
    <citation type="journal article" date="2022" name="Front. Microbiol.">
        <title>Comparative Genomic Analysis Revealed Distinct Molecular Components and Organization of CO2-Concentrating Mechanism in Thermophilic Cyanobacteria.</title>
        <authorList>
            <person name="Tang J."/>
            <person name="Zhou H."/>
            <person name="Yao D."/>
            <person name="Riaz S."/>
            <person name="You D."/>
            <person name="Klepacz-Smolka A."/>
            <person name="Daroch M."/>
        </authorList>
    </citation>
    <scope>NUCLEOTIDE SEQUENCE [LARGE SCALE GENOMIC DNA]</scope>
    <source>
        <strain evidence="8">PCC 6715</strain>
    </source>
</reference>
<comment type="pathway">
    <text evidence="6">Cofactor biosynthesis; phylloquinone biosynthesis.</text>
</comment>
<dbReference type="HAMAP" id="MF_01938">
    <property type="entry name" value="MenA_2"/>
    <property type="match status" value="1"/>
</dbReference>
<evidence type="ECO:0000256" key="3">
    <source>
        <dbReference type="ARBA" id="ARBA00022692"/>
    </source>
</evidence>
<dbReference type="PIRSF" id="PIRSF005355">
    <property type="entry name" value="UBIAD1"/>
    <property type="match status" value="1"/>
</dbReference>
<dbReference type="AlphaFoldDB" id="A0A2D2Q533"/>
<feature type="transmembrane region" description="Helical" evidence="6">
    <location>
        <begin position="126"/>
        <end position="143"/>
    </location>
</feature>
<dbReference type="GO" id="GO:0042372">
    <property type="term" value="P:phylloquinone biosynthetic process"/>
    <property type="evidence" value="ECO:0007669"/>
    <property type="project" value="UniProtKB-UniRule"/>
</dbReference>
<dbReference type="UniPathway" id="UPA00995"/>
<dbReference type="PANTHER" id="PTHR13929:SF0">
    <property type="entry name" value="UBIA PRENYLTRANSFERASE DOMAIN-CONTAINING PROTEIN 1"/>
    <property type="match status" value="1"/>
</dbReference>
<comment type="caution">
    <text evidence="6">Lacks conserved residue(s) required for the propagation of feature annotation.</text>
</comment>
<keyword evidence="6" id="KW-0997">Cell inner membrane</keyword>
<dbReference type="EC" id="2.5.1.130" evidence="6"/>
<keyword evidence="3 6" id="KW-0812">Transmembrane</keyword>
<feature type="transmembrane region" description="Helical" evidence="6">
    <location>
        <begin position="100"/>
        <end position="119"/>
    </location>
</feature>
<dbReference type="Pfam" id="PF01040">
    <property type="entry name" value="UbiA"/>
    <property type="match status" value="1"/>
</dbReference>
<dbReference type="CDD" id="cd13962">
    <property type="entry name" value="PT_UbiA_UBIAD1"/>
    <property type="match status" value="1"/>
</dbReference>
<dbReference type="GO" id="GO:0004659">
    <property type="term" value="F:prenyltransferase activity"/>
    <property type="evidence" value="ECO:0007669"/>
    <property type="project" value="UniProtKB-UniRule"/>
</dbReference>
<evidence type="ECO:0000256" key="1">
    <source>
        <dbReference type="ARBA" id="ARBA00004141"/>
    </source>
</evidence>
<keyword evidence="2 6" id="KW-0808">Transferase</keyword>
<comment type="similarity">
    <text evidence="6">Belongs to the MenA family. Type 2 subfamily.</text>
</comment>
<gene>
    <name evidence="6" type="primary">menA</name>
    <name evidence="7" type="ORF">BRW62_10195</name>
</gene>
<dbReference type="KEGG" id="slw:BRW62_10195"/>
<protein>
    <recommendedName>
        <fullName evidence="6">2-carboxy-1,4-naphthoquinone phytyltransferase</fullName>
        <ecNumber evidence="6">2.5.1.130</ecNumber>
    </recommendedName>
    <alternativeName>
        <fullName evidence="6">1,4-dihydroxy-2-naphthoate phytyltransferase</fullName>
        <shortName evidence="6">DHNA phytyltransferase</shortName>
    </alternativeName>
</protein>
<dbReference type="EMBL" id="CP018092">
    <property type="protein sequence ID" value="ATS19616.1"/>
    <property type="molecule type" value="Genomic_DNA"/>
</dbReference>
<feature type="transmembrane region" description="Helical" evidence="6">
    <location>
        <begin position="229"/>
        <end position="248"/>
    </location>
</feature>
<evidence type="ECO:0000313" key="8">
    <source>
        <dbReference type="Proteomes" id="UP000231057"/>
    </source>
</evidence>
<evidence type="ECO:0000313" key="7">
    <source>
        <dbReference type="EMBL" id="ATS19616.1"/>
    </source>
</evidence>
<evidence type="ECO:0000256" key="4">
    <source>
        <dbReference type="ARBA" id="ARBA00022989"/>
    </source>
</evidence>
<evidence type="ECO:0000256" key="2">
    <source>
        <dbReference type="ARBA" id="ARBA00022679"/>
    </source>
</evidence>
<dbReference type="GO" id="GO:0005886">
    <property type="term" value="C:plasma membrane"/>
    <property type="evidence" value="ECO:0007669"/>
    <property type="project" value="UniProtKB-SubCell"/>
</dbReference>
<accession>A0A2D2Q533</accession>
<organism evidence="7 8">
    <name type="scientific">Parathermosynechococcus lividus PCC 6715</name>
    <dbReference type="NCBI Taxonomy" id="1917166"/>
    <lineage>
        <taxon>Bacteria</taxon>
        <taxon>Bacillati</taxon>
        <taxon>Cyanobacteriota</taxon>
        <taxon>Cyanophyceae</taxon>
        <taxon>Acaryochloridales</taxon>
        <taxon>Thermosynechococcaceae</taxon>
        <taxon>Parathermosynechococcus</taxon>
    </lineage>
</organism>
<evidence type="ECO:0000256" key="5">
    <source>
        <dbReference type="ARBA" id="ARBA00023136"/>
    </source>
</evidence>
<dbReference type="NCBIfam" id="TIGR02235">
    <property type="entry name" value="menA_cyano-plnt"/>
    <property type="match status" value="1"/>
</dbReference>
<reference evidence="7 8" key="1">
    <citation type="submission" date="2016-11" db="EMBL/GenBank/DDBJ databases">
        <title>Complete genome sequence of thermophilic cyanobacteria strain Synechococcus sp. PCC6715.</title>
        <authorList>
            <person name="Tang J."/>
            <person name="Daroch M."/>
            <person name="Liang Y."/>
            <person name="Jiang D."/>
            <person name="Shah M."/>
        </authorList>
    </citation>
    <scope>NUCLEOTIDE SEQUENCE [LARGE SCALE GENOMIC DNA]</scope>
    <source>
        <strain evidence="7 8">PCC 6715</strain>
    </source>
</reference>
<dbReference type="PANTHER" id="PTHR13929">
    <property type="entry name" value="1,4-DIHYDROXY-2-NAPHTHOATE OCTAPRENYLTRANSFERASE"/>
    <property type="match status" value="1"/>
</dbReference>
<name>A0A2D2Q533_PARLV</name>
<evidence type="ECO:0000256" key="6">
    <source>
        <dbReference type="HAMAP-Rule" id="MF_01938"/>
    </source>
</evidence>
<keyword evidence="6" id="KW-1003">Cell membrane</keyword>
<keyword evidence="5 6" id="KW-0472">Membrane</keyword>
<dbReference type="InterPro" id="IPR026046">
    <property type="entry name" value="UBIAD1"/>
</dbReference>
<comment type="function">
    <text evidence="6">Involved in the synthesis of phylloquinone (vitamin K1). Catalyzes the transfer of a prenyl chain to 2-carboxy-1,4-naphthoquinone.</text>
</comment>
<sequence>MQSDTVKRVIEANSKDRFRLWWAAIKLPMYSVAVMPIWLGSAIAWRQTGHLQLLPFGLFLSAAVLILVWLNLSNDVFDAETGIDRHKYHSVVNLTGKKEVIFGLSNLCLGLGLVAIMAISWWQQDATVFVMVLLCCALGYSYQGPPFRLGYLGLGEPICFVCFGPLAIAAAYYSQTQTWSSSILPVAVLNGLTTTLILFCSHFHQVADDIAAGKRSPVVRLGTARSAQFVYGGCIVFYAWLVASVVWLEVPWPTLLALSSLPWAIYLCQRLHHFHAVPEQIKESKFIAVQLHFWSSLLLGLGYVL</sequence>
<dbReference type="GO" id="GO:0009234">
    <property type="term" value="P:menaquinone biosynthetic process"/>
    <property type="evidence" value="ECO:0007669"/>
    <property type="project" value="TreeGrafter"/>
</dbReference>
<comment type="catalytic activity">
    <reaction evidence="6">
        <text>2-carboxy-1,4-naphthoquinone + phytyl diphosphate + H(+) = demethylphylloquinone + CO2 + diphosphate</text>
        <dbReference type="Rhea" id="RHEA:47740"/>
        <dbReference type="ChEBI" id="CHEBI:15378"/>
        <dbReference type="ChEBI" id="CHEBI:16526"/>
        <dbReference type="ChEBI" id="CHEBI:31087"/>
        <dbReference type="ChEBI" id="CHEBI:33019"/>
        <dbReference type="ChEBI" id="CHEBI:75434"/>
        <dbReference type="ChEBI" id="CHEBI:87842"/>
        <dbReference type="EC" id="2.5.1.130"/>
    </reaction>
</comment>
<comment type="subcellular location">
    <subcellularLocation>
        <location evidence="6">Cell inner membrane</location>
        <topology evidence="6">Multi-pass membrane protein</topology>
    </subcellularLocation>
    <subcellularLocation>
        <location evidence="1">Membrane</location>
        <topology evidence="1">Multi-pass membrane protein</topology>
    </subcellularLocation>
</comment>
<proteinExistence type="inferred from homology"/>
<dbReference type="InterPro" id="IPR011937">
    <property type="entry name" value="DHNA_phytyltransferase_MenA"/>
</dbReference>
<dbReference type="Proteomes" id="UP000231057">
    <property type="component" value="Chromosome"/>
</dbReference>
<keyword evidence="8" id="KW-1185">Reference proteome</keyword>
<feature type="transmembrane region" description="Helical" evidence="6">
    <location>
        <begin position="20"/>
        <end position="39"/>
    </location>
</feature>
<feature type="transmembrane region" description="Helical" evidence="6">
    <location>
        <begin position="149"/>
        <end position="173"/>
    </location>
</feature>